<proteinExistence type="predicted"/>
<keyword evidence="2" id="KW-1185">Reference proteome</keyword>
<gene>
    <name evidence="1" type="ORF">SE17_44540</name>
</gene>
<reference evidence="1 2" key="1">
    <citation type="submission" date="2015-09" db="EMBL/GenBank/DDBJ databases">
        <title>Draft genome sequence of Kouleothrix aurantiaca JCM 19913.</title>
        <authorList>
            <person name="Hemp J."/>
        </authorList>
    </citation>
    <scope>NUCLEOTIDE SEQUENCE [LARGE SCALE GENOMIC DNA]</scope>
    <source>
        <strain evidence="1 2">COM-B</strain>
    </source>
</reference>
<sequence length="90" mass="10417">TNIAALEQQDYEQALLQPLNNQNLRVWNRVGIIWQQTNTAGDLVVVNDIRVGTYRLQIRVNGEVKEEFPLTRAWSRERAAAISHARNQYL</sequence>
<dbReference type="Proteomes" id="UP000050509">
    <property type="component" value="Unassembled WGS sequence"/>
</dbReference>
<organism evidence="1 2">
    <name type="scientific">Kouleothrix aurantiaca</name>
    <dbReference type="NCBI Taxonomy" id="186479"/>
    <lineage>
        <taxon>Bacteria</taxon>
        <taxon>Bacillati</taxon>
        <taxon>Chloroflexota</taxon>
        <taxon>Chloroflexia</taxon>
        <taxon>Chloroflexales</taxon>
        <taxon>Roseiflexineae</taxon>
        <taxon>Roseiflexaceae</taxon>
        <taxon>Kouleothrix</taxon>
    </lineage>
</organism>
<feature type="non-terminal residue" evidence="1">
    <location>
        <position position="1"/>
    </location>
</feature>
<evidence type="ECO:0000313" key="2">
    <source>
        <dbReference type="Proteomes" id="UP000050509"/>
    </source>
</evidence>
<dbReference type="AlphaFoldDB" id="A0A0P9CRB8"/>
<name>A0A0P9CRB8_9CHLR</name>
<dbReference type="EMBL" id="LJCR01003816">
    <property type="protein sequence ID" value="KPV41953.1"/>
    <property type="molecule type" value="Genomic_DNA"/>
</dbReference>
<protein>
    <submittedName>
        <fullName evidence="1">Uncharacterized protein</fullName>
    </submittedName>
</protein>
<comment type="caution">
    <text evidence="1">The sequence shown here is derived from an EMBL/GenBank/DDBJ whole genome shotgun (WGS) entry which is preliminary data.</text>
</comment>
<evidence type="ECO:0000313" key="1">
    <source>
        <dbReference type="EMBL" id="KPV41953.1"/>
    </source>
</evidence>
<accession>A0A0P9CRB8</accession>